<comment type="subcellular location">
    <subcellularLocation>
        <location evidence="5">Secreted</location>
    </subcellularLocation>
    <subcellularLocation>
        <location evidence="5">Bacterial flagellum</location>
    </subcellularLocation>
</comment>
<comment type="function">
    <text evidence="5">Required for morphogenesis and for the elongation of the flagellar filament by facilitating polymerization of the flagellin monomers at the tip of growing filament. Forms a capping structure, which prevents flagellin subunits (transported through the central channel of the flagellum) from leaking out without polymerization at the distal end.</text>
</comment>
<dbReference type="InterPro" id="IPR010810">
    <property type="entry name" value="Flagellin_hook_IN_motif"/>
</dbReference>
<gene>
    <name evidence="8" type="ORF">C9I99_24510</name>
</gene>
<dbReference type="PANTHER" id="PTHR30288">
    <property type="entry name" value="FLAGELLAR CAP/ASSEMBLY PROTEIN FLID"/>
    <property type="match status" value="1"/>
</dbReference>
<keyword evidence="5" id="KW-0964">Secreted</keyword>
<keyword evidence="8" id="KW-0966">Cell projection</keyword>
<dbReference type="InterPro" id="IPR010809">
    <property type="entry name" value="FliD_C"/>
</dbReference>
<comment type="similarity">
    <text evidence="1 5">Belongs to the FliD family.</text>
</comment>
<dbReference type="GO" id="GO:0007155">
    <property type="term" value="P:cell adhesion"/>
    <property type="evidence" value="ECO:0007669"/>
    <property type="project" value="InterPro"/>
</dbReference>
<proteinExistence type="inferred from homology"/>
<evidence type="ECO:0000259" key="7">
    <source>
        <dbReference type="Pfam" id="PF07195"/>
    </source>
</evidence>
<feature type="domain" description="Flagellar hook-associated protein 2 C-terminal" evidence="7">
    <location>
        <begin position="222"/>
        <end position="454"/>
    </location>
</feature>
<dbReference type="AlphaFoldDB" id="A0A2T3INH2"/>
<dbReference type="Pfam" id="PF02465">
    <property type="entry name" value="FliD_N"/>
    <property type="match status" value="1"/>
</dbReference>
<accession>A0A2T3INH2</accession>
<keyword evidence="8" id="KW-0969">Cilium</keyword>
<dbReference type="Proteomes" id="UP000241222">
    <property type="component" value="Unassembled WGS sequence"/>
</dbReference>
<sequence>MGLSVGGLGSGLDVAGMTDMLVAAERTPKQQRIDKQMQEVEVSLSAYGQVNSSMSDMQEMFEEFDEEEVFLSKKAVSSEGSYLKVSAESHAQNGNYSIEVNQLAQSHRLVSQNGLDADPDASLGDGELVFSLGSETMSVTIDPAKSSLKDVVDAINNANGNPGINATTITVGTEAHIVFTSDKTGAANTITIDASNATGELSKLAFDPADPAAGEMDVMQEALDAEIMIDNFLTATSDTNEFDNVIDGVKLNVEKLTGTLNGGRDDIDVKKVNITISNDTDKAKESVESFTESYNAFLEMVEEMSKYDIEEKTGGPLNGDSITRSFTGQMRTLMNTPVEVNGEQLYLSDFGVTTTREGVLEIDDEMLDDALADNFAAFNQFFASDNGFLKEVDKLMESYVGREGTLTNREESLEGQKSRLEDDQRELDRRMEAYEERTYKQMSAMDAAIYKMNNELNTMMSLLVF</sequence>
<keyword evidence="4 5" id="KW-0975">Bacterial flagellum</keyword>
<evidence type="ECO:0000313" key="9">
    <source>
        <dbReference type="Proteomes" id="UP000241222"/>
    </source>
</evidence>
<dbReference type="InterPro" id="IPR040026">
    <property type="entry name" value="FliD"/>
</dbReference>
<dbReference type="InterPro" id="IPR003481">
    <property type="entry name" value="FliD_N"/>
</dbReference>
<feature type="coiled-coil region" evidence="5">
    <location>
        <begin position="410"/>
        <end position="437"/>
    </location>
</feature>
<organism evidence="8 9">
    <name type="scientific">Photobacterium lutimaris</name>
    <dbReference type="NCBI Taxonomy" id="388278"/>
    <lineage>
        <taxon>Bacteria</taxon>
        <taxon>Pseudomonadati</taxon>
        <taxon>Pseudomonadota</taxon>
        <taxon>Gammaproteobacteria</taxon>
        <taxon>Vibrionales</taxon>
        <taxon>Vibrionaceae</taxon>
        <taxon>Photobacterium</taxon>
    </lineage>
</organism>
<evidence type="ECO:0000256" key="3">
    <source>
        <dbReference type="ARBA" id="ARBA00023054"/>
    </source>
</evidence>
<comment type="caution">
    <text evidence="8">The sequence shown here is derived from an EMBL/GenBank/DDBJ whole genome shotgun (WGS) entry which is preliminary data.</text>
</comment>
<dbReference type="GO" id="GO:0009421">
    <property type="term" value="C:bacterial-type flagellum filament cap"/>
    <property type="evidence" value="ECO:0007669"/>
    <property type="project" value="InterPro"/>
</dbReference>
<dbReference type="EMBL" id="PYMH01000018">
    <property type="protein sequence ID" value="PSU29899.1"/>
    <property type="molecule type" value="Genomic_DNA"/>
</dbReference>
<evidence type="ECO:0000256" key="1">
    <source>
        <dbReference type="ARBA" id="ARBA00009764"/>
    </source>
</evidence>
<name>A0A2T3INH2_9GAMM</name>
<dbReference type="GO" id="GO:0009424">
    <property type="term" value="C:bacterial-type flagellum hook"/>
    <property type="evidence" value="ECO:0007669"/>
    <property type="project" value="UniProtKB-UniRule"/>
</dbReference>
<protein>
    <recommendedName>
        <fullName evidence="5">Flagellar hook-associated protein 2</fullName>
        <shortName evidence="5">HAP2</shortName>
    </recommendedName>
    <alternativeName>
        <fullName evidence="5">Flagellar cap protein</fullName>
    </alternativeName>
</protein>
<evidence type="ECO:0000259" key="6">
    <source>
        <dbReference type="Pfam" id="PF02465"/>
    </source>
</evidence>
<dbReference type="GO" id="GO:0005576">
    <property type="term" value="C:extracellular region"/>
    <property type="evidence" value="ECO:0007669"/>
    <property type="project" value="UniProtKB-SubCell"/>
</dbReference>
<evidence type="ECO:0000256" key="5">
    <source>
        <dbReference type="RuleBase" id="RU362066"/>
    </source>
</evidence>
<comment type="subunit">
    <text evidence="2 5">Homopentamer.</text>
</comment>
<evidence type="ECO:0000313" key="8">
    <source>
        <dbReference type="EMBL" id="PSU29899.1"/>
    </source>
</evidence>
<keyword evidence="9" id="KW-1185">Reference proteome</keyword>
<reference evidence="8 9" key="1">
    <citation type="submission" date="2018-03" db="EMBL/GenBank/DDBJ databases">
        <title>Whole genome sequencing of Histamine producing bacteria.</title>
        <authorList>
            <person name="Butler K."/>
        </authorList>
    </citation>
    <scope>NUCLEOTIDE SEQUENCE [LARGE SCALE GENOMIC DNA]</scope>
    <source>
        <strain evidence="8 9">JCM 13586</strain>
    </source>
</reference>
<evidence type="ECO:0000256" key="4">
    <source>
        <dbReference type="ARBA" id="ARBA00023143"/>
    </source>
</evidence>
<dbReference type="OrthoDB" id="5980200at2"/>
<dbReference type="GO" id="GO:0071973">
    <property type="term" value="P:bacterial-type flagellum-dependent cell motility"/>
    <property type="evidence" value="ECO:0007669"/>
    <property type="project" value="TreeGrafter"/>
</dbReference>
<dbReference type="RefSeq" id="WP_107351458.1">
    <property type="nucleotide sequence ID" value="NZ_PYMH01000018.1"/>
</dbReference>
<keyword evidence="3 5" id="KW-0175">Coiled coil</keyword>
<dbReference type="Pfam" id="PF07196">
    <property type="entry name" value="Flagellin_IN"/>
    <property type="match status" value="1"/>
</dbReference>
<feature type="domain" description="Flagellar hook-associated protein 2 N-terminal" evidence="6">
    <location>
        <begin position="10"/>
        <end position="107"/>
    </location>
</feature>
<evidence type="ECO:0000256" key="2">
    <source>
        <dbReference type="ARBA" id="ARBA00011255"/>
    </source>
</evidence>
<dbReference type="PANTHER" id="PTHR30288:SF0">
    <property type="entry name" value="FLAGELLAR HOOK-ASSOCIATED PROTEIN 2"/>
    <property type="match status" value="1"/>
</dbReference>
<keyword evidence="8" id="KW-0282">Flagellum</keyword>
<dbReference type="Pfam" id="PF07195">
    <property type="entry name" value="FliD_C"/>
    <property type="match status" value="1"/>
</dbReference>